<dbReference type="InterPro" id="IPR002293">
    <property type="entry name" value="AA/rel_permease1"/>
</dbReference>
<reference evidence="20" key="1">
    <citation type="submission" date="2021-01" db="EMBL/GenBank/DDBJ databases">
        <authorList>
            <person name="Li R."/>
            <person name="Bekaert M."/>
        </authorList>
    </citation>
    <scope>NUCLEOTIDE SEQUENCE</scope>
    <source>
        <strain evidence="20">Farmed</strain>
    </source>
</reference>
<dbReference type="GO" id="GO:0070008">
    <property type="term" value="F:serine-type exopeptidase activity"/>
    <property type="evidence" value="ECO:0007669"/>
    <property type="project" value="InterPro"/>
</dbReference>
<feature type="transmembrane region" description="Helical" evidence="19">
    <location>
        <begin position="854"/>
        <end position="874"/>
    </location>
</feature>
<evidence type="ECO:0000256" key="19">
    <source>
        <dbReference type="SAM" id="Phobius"/>
    </source>
</evidence>
<dbReference type="SUPFAM" id="SSF53474">
    <property type="entry name" value="alpha/beta-Hydrolases"/>
    <property type="match status" value="1"/>
</dbReference>
<feature type="transmembrane region" description="Helical" evidence="19">
    <location>
        <begin position="880"/>
        <end position="902"/>
    </location>
</feature>
<comment type="subcellular location">
    <subcellularLocation>
        <location evidence="1">Apical cell membrane</location>
        <topology evidence="1">Multi-pass membrane protein</topology>
    </subcellularLocation>
</comment>
<dbReference type="Gene3D" id="1.20.1740.10">
    <property type="entry name" value="Amino acid/polyamine transporter I"/>
    <property type="match status" value="1"/>
</dbReference>
<dbReference type="FunFam" id="1.20.120.980:FF:000003">
    <property type="entry name" value="Serine protease 16"/>
    <property type="match status" value="1"/>
</dbReference>
<keyword evidence="8 19" id="KW-0472">Membrane</keyword>
<feature type="transmembrane region" description="Helical" evidence="19">
    <location>
        <begin position="581"/>
        <end position="598"/>
    </location>
</feature>
<dbReference type="InterPro" id="IPR042269">
    <property type="entry name" value="Ser_carbopepase_S28_SKS"/>
</dbReference>
<evidence type="ECO:0000256" key="13">
    <source>
        <dbReference type="ARBA" id="ARBA00052179"/>
    </source>
</evidence>
<comment type="catalytic activity">
    <reaction evidence="18">
        <text>L-phenylalanine(out) + L-arginine(in) = L-phenylalanine(in) + L-arginine(out)</text>
        <dbReference type="Rhea" id="RHEA:71067"/>
        <dbReference type="ChEBI" id="CHEBI:32682"/>
        <dbReference type="ChEBI" id="CHEBI:58095"/>
    </reaction>
    <physiologicalReaction direction="left-to-right" evidence="18">
        <dbReference type="Rhea" id="RHEA:71068"/>
    </physiologicalReaction>
</comment>
<dbReference type="Gene3D" id="1.20.120.980">
    <property type="entry name" value="Serine carboxypeptidase S28, SKS domain"/>
    <property type="match status" value="1"/>
</dbReference>
<comment type="catalytic activity">
    <reaction evidence="13">
        <text>L-cysteine(out) + L-arginine(in) = L-cysteine(in) + L-arginine(out)</text>
        <dbReference type="Rhea" id="RHEA:71071"/>
        <dbReference type="ChEBI" id="CHEBI:32682"/>
        <dbReference type="ChEBI" id="CHEBI:35235"/>
    </reaction>
    <physiologicalReaction direction="left-to-right" evidence="13">
        <dbReference type="Rhea" id="RHEA:71072"/>
    </physiologicalReaction>
</comment>
<feature type="transmembrane region" description="Helical" evidence="19">
    <location>
        <begin position="554"/>
        <end position="574"/>
    </location>
</feature>
<evidence type="ECO:0000256" key="12">
    <source>
        <dbReference type="ARBA" id="ARBA00051835"/>
    </source>
</evidence>
<gene>
    <name evidence="20" type="ORF">SPHA_40617</name>
</gene>
<evidence type="ECO:0000256" key="11">
    <source>
        <dbReference type="ARBA" id="ARBA00051814"/>
    </source>
</evidence>
<sequence length="988" mass="110650">MIHGRPKGGMVRGPIKKNVFNNHTSEDLWFIQKLDHFTPSDTRTWKQRYFINKSYFKSGGPIFLMIGGEGEADPVWMTHGDWIENAKKYNAFCIQVEHRYYGKSHPTEDMSTENLKYLSSMQALADLAHFRKSITNEYGFTKNKWISFGGSYPGSLSAWFRLKYPHLVNGAVASSAPVNSVLNFKDYLNVVKSALDMVGGPQCSKKVSEATLTVTELLKTDLGRKKLQKMFSLCDYPDITNRLDMASLFSALSGNFEGVVQYNKDNRKFEGAVGTNITIDTLCNIMVHDTHHSPIERYAKINQMLLNTYHQKCLDFKYDKMIKDLKNTSWNASSAEGGRQWLYQTCTEFGYFQTSDSDTQPFGHNFPLDFSVQICMDAFGRKYNASFIKQGIQWTNSNYGGLKLSESNIVLPNGSIDPWHALGILKNLSKNTIAIFINGTAHCANMYPSDPNDNPDLLLARIEISQLIGKCVICTLVIKMESDFGKTMINDKEMTPLDLNDEAPKLEIKTPLNSDNPKPEAVAMKKSVGLASAVALIVGTMIGSGIFISPKGVLIGAGSVAFSLIVWFLCGLLATLGSLCYAELGAAIPVSGGEYAYLMHTFAHMHPTWGPVPAFLFAWLAMFVIRPGMVSIMMMSLGTYVSKPFYGHCEPPEYVIKLITITALIFISFINCFSVKFATKLQNIMTITKIIAIFIITVGGFYFMAIGKLDFISEGFEDTAQDPSAIALGFYNGLWAYDGWNNLNFVTEELKNPHKNLPLAIIIGIPTVTFCYILVNVGYFTVMSKEEILLSDAVAVVWGQKLLGVMAWVMPVFVVLSCFGAANGSLFSSGRLNFVVARNGHLMKAFSFIHTERYTPVPSIIFTTFVGILLILIFNLGTLIQFFSFTAWIFHGLTCACVLVLRRTQKDLKRPYKVPLFIPVLVIFGAIYLVVTPIILDPRIEFFYAFMFVVSGLVVYFPFIHFKLKMPYVDKFTRTLQLLLKITYPHSN</sequence>
<dbReference type="AlphaFoldDB" id="A0A812CU25"/>
<keyword evidence="7 19" id="KW-1133">Transmembrane helix</keyword>
<evidence type="ECO:0000313" key="21">
    <source>
        <dbReference type="Proteomes" id="UP000597762"/>
    </source>
</evidence>
<comment type="catalytic activity">
    <reaction evidence="12">
        <text>L-histidine(out) + L-arginine(in) = L-histidine(in) + L-arginine(out)</text>
        <dbReference type="Rhea" id="RHEA:71063"/>
        <dbReference type="ChEBI" id="CHEBI:32682"/>
        <dbReference type="ChEBI" id="CHEBI:57595"/>
    </reaction>
    <physiologicalReaction direction="left-to-right" evidence="12">
        <dbReference type="Rhea" id="RHEA:71064"/>
    </physiologicalReaction>
</comment>
<accession>A0A812CU25</accession>
<comment type="catalytic activity">
    <reaction evidence="10">
        <text>L-lysine(out) + L-arginine(in) = L-lysine(in) + L-arginine(out)</text>
        <dbReference type="Rhea" id="RHEA:70827"/>
        <dbReference type="ChEBI" id="CHEBI:32551"/>
        <dbReference type="ChEBI" id="CHEBI:32682"/>
    </reaction>
    <physiologicalReaction direction="left-to-right" evidence="10">
        <dbReference type="Rhea" id="RHEA:70828"/>
    </physiologicalReaction>
</comment>
<evidence type="ECO:0000256" key="18">
    <source>
        <dbReference type="ARBA" id="ARBA00093193"/>
    </source>
</evidence>
<dbReference type="PANTHER" id="PTHR11785">
    <property type="entry name" value="AMINO ACID TRANSPORTER"/>
    <property type="match status" value="1"/>
</dbReference>
<organism evidence="20 21">
    <name type="scientific">Acanthosepion pharaonis</name>
    <name type="common">Pharaoh cuttlefish</name>
    <name type="synonym">Sepia pharaonis</name>
    <dbReference type="NCBI Taxonomy" id="158019"/>
    <lineage>
        <taxon>Eukaryota</taxon>
        <taxon>Metazoa</taxon>
        <taxon>Spiralia</taxon>
        <taxon>Lophotrochozoa</taxon>
        <taxon>Mollusca</taxon>
        <taxon>Cephalopoda</taxon>
        <taxon>Coleoidea</taxon>
        <taxon>Decapodiformes</taxon>
        <taxon>Sepiida</taxon>
        <taxon>Sepiina</taxon>
        <taxon>Sepiidae</taxon>
        <taxon>Acanthosepion</taxon>
    </lineage>
</organism>
<dbReference type="Pfam" id="PF05577">
    <property type="entry name" value="Peptidase_S28"/>
    <property type="match status" value="1"/>
</dbReference>
<evidence type="ECO:0000256" key="17">
    <source>
        <dbReference type="ARBA" id="ARBA00083296"/>
    </source>
</evidence>
<evidence type="ECO:0000256" key="7">
    <source>
        <dbReference type="ARBA" id="ARBA00022989"/>
    </source>
</evidence>
<dbReference type="FunFam" id="1.20.1740.10:FF:000015">
    <property type="entry name" value="B(0,+)-type amino acid transporter 1"/>
    <property type="match status" value="1"/>
</dbReference>
<evidence type="ECO:0000256" key="3">
    <source>
        <dbReference type="ARBA" id="ARBA00022448"/>
    </source>
</evidence>
<keyword evidence="5" id="KW-0597">Phosphoprotein</keyword>
<protein>
    <recommendedName>
        <fullName evidence="15">b(0,+)-type amino acid transporter 1</fullName>
    </recommendedName>
    <alternativeName>
        <fullName evidence="16">Glycoprotein-associated amino acid transporter b0,+AT1</fullName>
    </alternativeName>
    <alternativeName>
        <fullName evidence="17">Solute carrier family 7 member 9</fullName>
    </alternativeName>
</protein>
<evidence type="ECO:0000256" key="5">
    <source>
        <dbReference type="ARBA" id="ARBA00022553"/>
    </source>
</evidence>
<dbReference type="Pfam" id="PF13520">
    <property type="entry name" value="AA_permease_2"/>
    <property type="match status" value="1"/>
</dbReference>
<feature type="transmembrane region" description="Helical" evidence="19">
    <location>
        <begin position="654"/>
        <end position="678"/>
    </location>
</feature>
<comment type="caution">
    <text evidence="20">The sequence shown here is derived from an EMBL/GenBank/DDBJ whole genome shotgun (WGS) entry which is preliminary data.</text>
</comment>
<dbReference type="Gene3D" id="3.40.50.1820">
    <property type="entry name" value="alpha/beta hydrolase"/>
    <property type="match status" value="1"/>
</dbReference>
<evidence type="ECO:0000256" key="1">
    <source>
        <dbReference type="ARBA" id="ARBA00004424"/>
    </source>
</evidence>
<dbReference type="InterPro" id="IPR008758">
    <property type="entry name" value="Peptidase_S28"/>
</dbReference>
<keyword evidence="9" id="KW-1015">Disulfide bond</keyword>
<keyword evidence="6 19" id="KW-0812">Transmembrane</keyword>
<dbReference type="InterPro" id="IPR050598">
    <property type="entry name" value="AminoAcid_Transporter"/>
</dbReference>
<dbReference type="InterPro" id="IPR029058">
    <property type="entry name" value="AB_hydrolase_fold"/>
</dbReference>
<dbReference type="GO" id="GO:0016324">
    <property type="term" value="C:apical plasma membrane"/>
    <property type="evidence" value="ECO:0007669"/>
    <property type="project" value="UniProtKB-SubCell"/>
</dbReference>
<evidence type="ECO:0000256" key="16">
    <source>
        <dbReference type="ARBA" id="ARBA00079910"/>
    </source>
</evidence>
<evidence type="ECO:0000256" key="15">
    <source>
        <dbReference type="ARBA" id="ARBA00074336"/>
    </source>
</evidence>
<evidence type="ECO:0000256" key="6">
    <source>
        <dbReference type="ARBA" id="ARBA00022692"/>
    </source>
</evidence>
<feature type="transmembrane region" description="Helical" evidence="19">
    <location>
        <begin position="618"/>
        <end position="642"/>
    </location>
</feature>
<evidence type="ECO:0000256" key="4">
    <source>
        <dbReference type="ARBA" id="ARBA00022475"/>
    </source>
</evidence>
<feature type="transmembrane region" description="Helical" evidence="19">
    <location>
        <begin position="914"/>
        <end position="936"/>
    </location>
</feature>
<dbReference type="Proteomes" id="UP000597762">
    <property type="component" value="Unassembled WGS sequence"/>
</dbReference>
<proteinExistence type="inferred from homology"/>
<feature type="transmembrane region" description="Helical" evidence="19">
    <location>
        <begin position="759"/>
        <end position="782"/>
    </location>
</feature>
<feature type="transmembrane region" description="Helical" evidence="19">
    <location>
        <begin position="528"/>
        <end position="548"/>
    </location>
</feature>
<evidence type="ECO:0000256" key="10">
    <source>
        <dbReference type="ARBA" id="ARBA00051323"/>
    </source>
</evidence>
<keyword evidence="21" id="KW-1185">Reference proteome</keyword>
<comment type="catalytic activity">
    <reaction evidence="14">
        <text>L-leucine(out) + L-arginine(in) = L-leucine(in) + L-arginine(out)</text>
        <dbReference type="Rhea" id="RHEA:71059"/>
        <dbReference type="ChEBI" id="CHEBI:32682"/>
        <dbReference type="ChEBI" id="CHEBI:57427"/>
    </reaction>
    <physiologicalReaction direction="left-to-right" evidence="14">
        <dbReference type="Rhea" id="RHEA:71060"/>
    </physiologicalReaction>
</comment>
<feature type="transmembrane region" description="Helical" evidence="19">
    <location>
        <begin position="684"/>
        <end position="705"/>
    </location>
</feature>
<dbReference type="GO" id="GO:0015179">
    <property type="term" value="F:L-amino acid transmembrane transporter activity"/>
    <property type="evidence" value="ECO:0007669"/>
    <property type="project" value="TreeGrafter"/>
</dbReference>
<dbReference type="OrthoDB" id="1735038at2759"/>
<keyword evidence="4" id="KW-1003">Cell membrane</keyword>
<evidence type="ECO:0000313" key="20">
    <source>
        <dbReference type="EMBL" id="CAE1277398.1"/>
    </source>
</evidence>
<dbReference type="PANTHER" id="PTHR11785:SF512">
    <property type="entry name" value="SOBREMESA, ISOFORM B"/>
    <property type="match status" value="1"/>
</dbReference>
<evidence type="ECO:0000256" key="14">
    <source>
        <dbReference type="ARBA" id="ARBA00052732"/>
    </source>
</evidence>
<dbReference type="GO" id="GO:0006508">
    <property type="term" value="P:proteolysis"/>
    <property type="evidence" value="ECO:0007669"/>
    <property type="project" value="InterPro"/>
</dbReference>
<comment type="catalytic activity">
    <reaction evidence="11">
        <text>L-cystine(out) + L-arginine(in) = L-cystine(in) + L-arginine(out)</text>
        <dbReference type="Rhea" id="RHEA:71075"/>
        <dbReference type="ChEBI" id="CHEBI:32682"/>
        <dbReference type="ChEBI" id="CHEBI:35491"/>
    </reaction>
    <physiologicalReaction direction="left-to-right" evidence="11">
        <dbReference type="Rhea" id="RHEA:71076"/>
    </physiologicalReaction>
</comment>
<evidence type="ECO:0000256" key="9">
    <source>
        <dbReference type="ARBA" id="ARBA00023157"/>
    </source>
</evidence>
<name>A0A812CU25_ACAPH</name>
<evidence type="ECO:0000256" key="2">
    <source>
        <dbReference type="ARBA" id="ARBA00009523"/>
    </source>
</evidence>
<evidence type="ECO:0000256" key="8">
    <source>
        <dbReference type="ARBA" id="ARBA00023136"/>
    </source>
</evidence>
<feature type="transmembrane region" description="Helical" evidence="19">
    <location>
        <begin position="942"/>
        <end position="962"/>
    </location>
</feature>
<dbReference type="EMBL" id="CAHIKZ030001924">
    <property type="protein sequence ID" value="CAE1277398.1"/>
    <property type="molecule type" value="Genomic_DNA"/>
</dbReference>
<comment type="similarity">
    <text evidence="2">Belongs to the amino acid-polyamine-organocation (APC) superfamily.</text>
</comment>
<keyword evidence="3" id="KW-0813">Transport</keyword>